<name>A0A430HC77_9BURK</name>
<dbReference type="InterPro" id="IPR021692">
    <property type="entry name" value="Tle3_C"/>
</dbReference>
<dbReference type="SUPFAM" id="SSF53474">
    <property type="entry name" value="alpha/beta-Hydrolases"/>
    <property type="match status" value="1"/>
</dbReference>
<organism evidence="3 4">
    <name type="scientific">Massilia atriviolacea</name>
    <dbReference type="NCBI Taxonomy" id="2495579"/>
    <lineage>
        <taxon>Bacteria</taxon>
        <taxon>Pseudomonadati</taxon>
        <taxon>Pseudomonadota</taxon>
        <taxon>Betaproteobacteria</taxon>
        <taxon>Burkholderiales</taxon>
        <taxon>Oxalobacteraceae</taxon>
        <taxon>Telluria group</taxon>
        <taxon>Massilia</taxon>
    </lineage>
</organism>
<dbReference type="AlphaFoldDB" id="A0A430HC77"/>
<dbReference type="InterPro" id="IPR056221">
    <property type="entry name" value="Tle3_ab_dom"/>
</dbReference>
<dbReference type="Pfam" id="PF24322">
    <property type="entry name" value="Tle3"/>
    <property type="match status" value="1"/>
</dbReference>
<accession>A0A430HC77</accession>
<dbReference type="Gene3D" id="3.40.50.1820">
    <property type="entry name" value="alpha/beta hydrolase"/>
    <property type="match status" value="1"/>
</dbReference>
<dbReference type="OrthoDB" id="8829067at2"/>
<gene>
    <name evidence="3" type="ORF">EJB06_31155</name>
</gene>
<dbReference type="Pfam" id="PF11678">
    <property type="entry name" value="Tle3_C"/>
    <property type="match status" value="1"/>
</dbReference>
<feature type="domain" description="T6SS Tle3 phospholipase effector alpha/beta" evidence="2">
    <location>
        <begin position="32"/>
        <end position="352"/>
    </location>
</feature>
<keyword evidence="4" id="KW-1185">Reference proteome</keyword>
<evidence type="ECO:0000313" key="4">
    <source>
        <dbReference type="Proteomes" id="UP000278085"/>
    </source>
</evidence>
<evidence type="ECO:0000313" key="3">
    <source>
        <dbReference type="EMBL" id="RSZ55112.1"/>
    </source>
</evidence>
<sequence length="614" mass="67962">MNKQDNLVVPGNEEQILLTSKSTAGIPIKRSMPCITILVHGVNDVGEAFYKQETGLCAGLNTRLGRTDIQPGKWVVPEPKPSGTYVDTDVLADPDKVYFQRKPDEGTSSVIPFYWGFREEAEQADTKQPHKEYVDRHGNRIDKRFGKNGGPFANATTNIPDMFGPGFRRNWAIRRADPDDGTHPLLDAPDRTYMILAAQRLAALLRIIRKKSPNEPVNIIAHSQGCFVTLLAHAMLGKEGAGIKADTVVLNNPPYSLEEPFIETFQTGSDQQTGAAREETLRKIVADFMTTAPATVPAFATLKTEGEGVVGRTWEPAARFERDNRGKVFLYFSPDDATVGLPNIQGIGWWGVYEDMRVKLGSRFFQRMFTAPDGKNKDARQIGVAPYEFKIHFKWNVGHTFGRKRFINGEQLNVPFRPEMGPAKLDNGPIDAAIGATSPYTKKGQEGMLPGDTPEQAKARWMNRDGDNSYHSSIVSNSMHTEKATAYDVCIGISEILKTNNVTWITFLRAVADWRTNWHGAADEKGANEASFPPPAPEIVAMLNGEIAAGDREVINGNFHYHAIGGDHPGKLPDFTLKCNVASLSPFVVSETTGARAQERQRLYHEHQLSHGGY</sequence>
<dbReference type="InterPro" id="IPR029058">
    <property type="entry name" value="AB_hydrolase_fold"/>
</dbReference>
<dbReference type="RefSeq" id="WP_126077915.1">
    <property type="nucleotide sequence ID" value="NZ_CP051166.1"/>
</dbReference>
<evidence type="ECO:0000259" key="2">
    <source>
        <dbReference type="Pfam" id="PF24322"/>
    </source>
</evidence>
<dbReference type="Proteomes" id="UP000278085">
    <property type="component" value="Unassembled WGS sequence"/>
</dbReference>
<dbReference type="EMBL" id="RXLQ01000039">
    <property type="protein sequence ID" value="RSZ55112.1"/>
    <property type="molecule type" value="Genomic_DNA"/>
</dbReference>
<reference evidence="3 4" key="1">
    <citation type="submission" date="2018-12" db="EMBL/GenBank/DDBJ databases">
        <authorList>
            <person name="Yang E."/>
        </authorList>
    </citation>
    <scope>NUCLEOTIDE SEQUENCE [LARGE SCALE GENOMIC DNA]</scope>
    <source>
        <strain evidence="3 4">SOD</strain>
    </source>
</reference>
<evidence type="ECO:0000259" key="1">
    <source>
        <dbReference type="Pfam" id="PF11678"/>
    </source>
</evidence>
<protein>
    <submittedName>
        <fullName evidence="3">DUF3274 domain-containing protein</fullName>
    </submittedName>
</protein>
<feature type="domain" description="Antibacterial effector protein Tle3 C-terminal" evidence="1">
    <location>
        <begin position="452"/>
        <end position="520"/>
    </location>
</feature>
<proteinExistence type="predicted"/>
<comment type="caution">
    <text evidence="3">The sequence shown here is derived from an EMBL/GenBank/DDBJ whole genome shotgun (WGS) entry which is preliminary data.</text>
</comment>